<evidence type="ECO:0000313" key="2">
    <source>
        <dbReference type="EMBL" id="RKN49051.1"/>
    </source>
</evidence>
<evidence type="ECO:0000259" key="1">
    <source>
        <dbReference type="Pfam" id="PF04149"/>
    </source>
</evidence>
<dbReference type="OrthoDB" id="4299240at2"/>
<evidence type="ECO:0000313" key="3">
    <source>
        <dbReference type="Proteomes" id="UP000279968"/>
    </source>
</evidence>
<feature type="domain" description="DUF397" evidence="1">
    <location>
        <begin position="1"/>
        <end position="24"/>
    </location>
</feature>
<organism evidence="2 3">
    <name type="scientific">Micromonospora costi</name>
    <dbReference type="NCBI Taxonomy" id="1530042"/>
    <lineage>
        <taxon>Bacteria</taxon>
        <taxon>Bacillati</taxon>
        <taxon>Actinomycetota</taxon>
        <taxon>Actinomycetes</taxon>
        <taxon>Micromonosporales</taxon>
        <taxon>Micromonosporaceae</taxon>
        <taxon>Micromonospora</taxon>
    </lineage>
</organism>
<dbReference type="Pfam" id="PF04149">
    <property type="entry name" value="DUF397"/>
    <property type="match status" value="1"/>
</dbReference>
<dbReference type="Proteomes" id="UP000279968">
    <property type="component" value="Unassembled WGS sequence"/>
</dbReference>
<feature type="non-terminal residue" evidence="2">
    <location>
        <position position="1"/>
    </location>
</feature>
<gene>
    <name evidence="2" type="ORF">D7193_32830</name>
</gene>
<name>A0A3A9ZKZ9_9ACTN</name>
<dbReference type="InterPro" id="IPR007278">
    <property type="entry name" value="DUF397"/>
</dbReference>
<protein>
    <submittedName>
        <fullName evidence="2">DUF397 domain-containing protein</fullName>
    </submittedName>
</protein>
<dbReference type="RefSeq" id="WP_147434489.1">
    <property type="nucleotide sequence ID" value="NZ_RBAN01000013.1"/>
</dbReference>
<proteinExistence type="predicted"/>
<keyword evidence="3" id="KW-1185">Reference proteome</keyword>
<comment type="caution">
    <text evidence="2">The sequence shown here is derived from an EMBL/GenBank/DDBJ whole genome shotgun (WGS) entry which is preliminary data.</text>
</comment>
<accession>A0A3A9ZKZ9</accession>
<dbReference type="AlphaFoldDB" id="A0A3A9ZKZ9"/>
<dbReference type="EMBL" id="RBAN01000013">
    <property type="protein sequence ID" value="RKN49051.1"/>
    <property type="molecule type" value="Genomic_DNA"/>
</dbReference>
<sequence length="31" mass="3223">SKDKTGPALIFGRGDWRAFVAGTRDGAFGPA</sequence>
<reference evidence="2 3" key="1">
    <citation type="journal article" date="2015" name="Int. J. Syst. Evol. Microbiol.">
        <title>Micromonospora costi sp. nov., isolated from a leaf of Costus speciosus.</title>
        <authorList>
            <person name="Thawai C."/>
        </authorList>
    </citation>
    <scope>NUCLEOTIDE SEQUENCE [LARGE SCALE GENOMIC DNA]</scope>
    <source>
        <strain evidence="2 3">CS1-12</strain>
    </source>
</reference>